<feature type="region of interest" description="Disordered" evidence="1">
    <location>
        <begin position="101"/>
        <end position="135"/>
    </location>
</feature>
<evidence type="ECO:0000256" key="1">
    <source>
        <dbReference type="SAM" id="MobiDB-lite"/>
    </source>
</evidence>
<evidence type="ECO:0000313" key="3">
    <source>
        <dbReference type="Proteomes" id="UP001224775"/>
    </source>
</evidence>
<comment type="caution">
    <text evidence="2">The sequence shown here is derived from an EMBL/GenBank/DDBJ whole genome shotgun (WGS) entry which is preliminary data.</text>
</comment>
<evidence type="ECO:0000313" key="2">
    <source>
        <dbReference type="EMBL" id="KAK1747213.1"/>
    </source>
</evidence>
<reference evidence="2" key="1">
    <citation type="submission" date="2023-06" db="EMBL/GenBank/DDBJ databases">
        <title>Survivors Of The Sea: Transcriptome response of Skeletonema marinoi to long-term dormancy.</title>
        <authorList>
            <person name="Pinder M.I.M."/>
            <person name="Kourtchenko O."/>
            <person name="Robertson E.K."/>
            <person name="Larsson T."/>
            <person name="Maumus F."/>
            <person name="Osuna-Cruz C.M."/>
            <person name="Vancaester E."/>
            <person name="Stenow R."/>
            <person name="Vandepoele K."/>
            <person name="Ploug H."/>
            <person name="Bruchert V."/>
            <person name="Godhe A."/>
            <person name="Topel M."/>
        </authorList>
    </citation>
    <scope>NUCLEOTIDE SEQUENCE</scope>
    <source>
        <strain evidence="2">R05AC</strain>
    </source>
</reference>
<proteinExistence type="predicted"/>
<accession>A0AAD8YJM2</accession>
<feature type="compositionally biased region" description="Polar residues" evidence="1">
    <location>
        <begin position="103"/>
        <end position="132"/>
    </location>
</feature>
<feature type="compositionally biased region" description="Acidic residues" evidence="1">
    <location>
        <begin position="384"/>
        <end position="403"/>
    </location>
</feature>
<dbReference type="AlphaFoldDB" id="A0AAD8YJM2"/>
<feature type="region of interest" description="Disordered" evidence="1">
    <location>
        <begin position="284"/>
        <end position="304"/>
    </location>
</feature>
<feature type="region of interest" description="Disordered" evidence="1">
    <location>
        <begin position="56"/>
        <end position="78"/>
    </location>
</feature>
<name>A0AAD8YJM2_9STRA</name>
<feature type="region of interest" description="Disordered" evidence="1">
    <location>
        <begin position="432"/>
        <end position="466"/>
    </location>
</feature>
<gene>
    <name evidence="2" type="ORF">QTG54_002557</name>
</gene>
<organism evidence="2 3">
    <name type="scientific">Skeletonema marinoi</name>
    <dbReference type="NCBI Taxonomy" id="267567"/>
    <lineage>
        <taxon>Eukaryota</taxon>
        <taxon>Sar</taxon>
        <taxon>Stramenopiles</taxon>
        <taxon>Ochrophyta</taxon>
        <taxon>Bacillariophyta</taxon>
        <taxon>Coscinodiscophyceae</taxon>
        <taxon>Thalassiosirophycidae</taxon>
        <taxon>Thalassiosirales</taxon>
        <taxon>Skeletonemataceae</taxon>
        <taxon>Skeletonema</taxon>
        <taxon>Skeletonema marinoi-dohrnii complex</taxon>
    </lineage>
</organism>
<dbReference type="EMBL" id="JATAAI010000003">
    <property type="protein sequence ID" value="KAK1747213.1"/>
    <property type="molecule type" value="Genomic_DNA"/>
</dbReference>
<protein>
    <submittedName>
        <fullName evidence="2">Uncharacterized protein</fullName>
    </submittedName>
</protein>
<feature type="compositionally biased region" description="Basic and acidic residues" evidence="1">
    <location>
        <begin position="441"/>
        <end position="457"/>
    </location>
</feature>
<dbReference type="Proteomes" id="UP001224775">
    <property type="component" value="Unassembled WGS sequence"/>
</dbReference>
<feature type="compositionally biased region" description="Acidic residues" evidence="1">
    <location>
        <begin position="288"/>
        <end position="298"/>
    </location>
</feature>
<feature type="region of interest" description="Disordered" evidence="1">
    <location>
        <begin position="369"/>
        <end position="408"/>
    </location>
</feature>
<keyword evidence="3" id="KW-1185">Reference proteome</keyword>
<sequence length="694" mass="75683">MSKDTGCFNAVVFNDGEIVSRQRKNTTLEGCFALSECASNCDDFTADYHPADEFLRPLGGEHPQHKKDAGIDDEEGDEGEEALFDFSADFDGAFGLMERDEGGTSSMGMTKIQTTSPSRTVAAPSNYSSPRSVMSRKVYDSSPQSIITVGDDASQVMGLTSLNNNTTRKSISGKGYSVGDEANLMDFSVDISKEDAALEANSLEVGDAAFILRSGGKWTYAIIIDKAMVPDGQYALRFEVGADNSRKTFMEAQWGKYVRVIKATNSTAPESNAATVMATDPDLSYYESDSDEETLNDNDDVHADENVNHDAANAAAAAEDTKLARPKGILRNKSGNALDRYLKSKVIERKRSEGNAGYSVQFVQFNTMDDAESRTSDAKQASGSEEEEKEDSMFEEVVEEEDKPDPADLFPAREITFTTPTESEAVQVGAELPGIDNETSEVPKDKNASSETKKIDETTPSDDDKEDVVMQTLTSCQKGIELFNIADIASSPIRLDLDTITPALECPSTPLENGESWDVGQILLNLAQPIFDLNNIASVTQPSTDASVPENDVVEESLTIECELQSKDDVKVHVTPLPSAALRAENEAESKVDDKICDARTTLLPTADAIQSANDLSLLKRDALNIHKRKGAQQSTMRSVPTLNRRERSFKNKMVANTISRVRSLKKGGKVDLDALNVTSDTIDSYEVYPEKEF</sequence>